<sequence length="100" mass="11694">MNQLKHNDSTRTNPSCMHWTKNEIFKRFDKIAEGKGFGHDVAQIIQKKNVNAAETSNARMQSEYHLGLGNVMEMPAATSYNTIEQCRQYIDYYKYNIQTW</sequence>
<organism evidence="1 2">
    <name type="scientific">Lithospermum erythrorhizon</name>
    <name type="common">Purple gromwell</name>
    <name type="synonym">Lithospermum officinale var. erythrorhizon</name>
    <dbReference type="NCBI Taxonomy" id="34254"/>
    <lineage>
        <taxon>Eukaryota</taxon>
        <taxon>Viridiplantae</taxon>
        <taxon>Streptophyta</taxon>
        <taxon>Embryophyta</taxon>
        <taxon>Tracheophyta</taxon>
        <taxon>Spermatophyta</taxon>
        <taxon>Magnoliopsida</taxon>
        <taxon>eudicotyledons</taxon>
        <taxon>Gunneridae</taxon>
        <taxon>Pentapetalae</taxon>
        <taxon>asterids</taxon>
        <taxon>lamiids</taxon>
        <taxon>Boraginales</taxon>
        <taxon>Boraginaceae</taxon>
        <taxon>Boraginoideae</taxon>
        <taxon>Lithospermeae</taxon>
        <taxon>Lithospermum</taxon>
    </lineage>
</organism>
<dbReference type="EMBL" id="BAABME010022331">
    <property type="protein sequence ID" value="GAA0165543.1"/>
    <property type="molecule type" value="Genomic_DNA"/>
</dbReference>
<proteinExistence type="predicted"/>
<dbReference type="Proteomes" id="UP001454036">
    <property type="component" value="Unassembled WGS sequence"/>
</dbReference>
<dbReference type="AlphaFoldDB" id="A0AAV3QSC9"/>
<evidence type="ECO:0000313" key="1">
    <source>
        <dbReference type="EMBL" id="GAA0165543.1"/>
    </source>
</evidence>
<accession>A0AAV3QSC9</accession>
<evidence type="ECO:0000313" key="2">
    <source>
        <dbReference type="Proteomes" id="UP001454036"/>
    </source>
</evidence>
<gene>
    <name evidence="1" type="ORF">LIER_40003</name>
</gene>
<name>A0AAV3QSC9_LITER</name>
<protein>
    <submittedName>
        <fullName evidence="1">Uncharacterized protein</fullName>
    </submittedName>
</protein>
<reference evidence="1 2" key="1">
    <citation type="submission" date="2024-01" db="EMBL/GenBank/DDBJ databases">
        <title>The complete chloroplast genome sequence of Lithospermum erythrorhizon: insights into the phylogenetic relationship among Boraginaceae species and the maternal lineages of purple gromwells.</title>
        <authorList>
            <person name="Okada T."/>
            <person name="Watanabe K."/>
        </authorList>
    </citation>
    <scope>NUCLEOTIDE SEQUENCE [LARGE SCALE GENOMIC DNA]</scope>
</reference>
<keyword evidence="2" id="KW-1185">Reference proteome</keyword>
<comment type="caution">
    <text evidence="1">The sequence shown here is derived from an EMBL/GenBank/DDBJ whole genome shotgun (WGS) entry which is preliminary data.</text>
</comment>